<dbReference type="InterPro" id="IPR029063">
    <property type="entry name" value="SAM-dependent_MTases_sf"/>
</dbReference>
<dbReference type="Gene3D" id="3.40.50.150">
    <property type="entry name" value="Vaccinia Virus protein VP39"/>
    <property type="match status" value="2"/>
</dbReference>
<dbReference type="EMBL" id="ML992673">
    <property type="protein sequence ID" value="KAF2212207.1"/>
    <property type="molecule type" value="Genomic_DNA"/>
</dbReference>
<evidence type="ECO:0000313" key="2">
    <source>
        <dbReference type="EMBL" id="KAF2212207.1"/>
    </source>
</evidence>
<evidence type="ECO:0000259" key="1">
    <source>
        <dbReference type="Pfam" id="PF08241"/>
    </source>
</evidence>
<dbReference type="GO" id="GO:0008757">
    <property type="term" value="F:S-adenosylmethionine-dependent methyltransferase activity"/>
    <property type="evidence" value="ECO:0007669"/>
    <property type="project" value="InterPro"/>
</dbReference>
<dbReference type="CDD" id="cd02440">
    <property type="entry name" value="AdoMet_MTases"/>
    <property type="match status" value="1"/>
</dbReference>
<name>A0A6A6FFJ0_9PEZI</name>
<dbReference type="OrthoDB" id="540004at2759"/>
<keyword evidence="3" id="KW-1185">Reference proteome</keyword>
<gene>
    <name evidence="2" type="ORF">CERZMDRAFT_59124</name>
</gene>
<reference evidence="2" key="1">
    <citation type="journal article" date="2020" name="Stud. Mycol.">
        <title>101 Dothideomycetes genomes: a test case for predicting lifestyles and emergence of pathogens.</title>
        <authorList>
            <person name="Haridas S."/>
            <person name="Albert R."/>
            <person name="Binder M."/>
            <person name="Bloem J."/>
            <person name="Labutti K."/>
            <person name="Salamov A."/>
            <person name="Andreopoulos B."/>
            <person name="Baker S."/>
            <person name="Barry K."/>
            <person name="Bills G."/>
            <person name="Bluhm B."/>
            <person name="Cannon C."/>
            <person name="Castanera R."/>
            <person name="Culley D."/>
            <person name="Daum C."/>
            <person name="Ezra D."/>
            <person name="Gonzalez J."/>
            <person name="Henrissat B."/>
            <person name="Kuo A."/>
            <person name="Liang C."/>
            <person name="Lipzen A."/>
            <person name="Lutzoni F."/>
            <person name="Magnuson J."/>
            <person name="Mondo S."/>
            <person name="Nolan M."/>
            <person name="Ohm R."/>
            <person name="Pangilinan J."/>
            <person name="Park H.-J."/>
            <person name="Ramirez L."/>
            <person name="Alfaro M."/>
            <person name="Sun H."/>
            <person name="Tritt A."/>
            <person name="Yoshinaga Y."/>
            <person name="Zwiers L.-H."/>
            <person name="Turgeon B."/>
            <person name="Goodwin S."/>
            <person name="Spatafora J."/>
            <person name="Crous P."/>
            <person name="Grigoriev I."/>
        </authorList>
    </citation>
    <scope>NUCLEOTIDE SEQUENCE</scope>
    <source>
        <strain evidence="2">SCOH1-5</strain>
    </source>
</reference>
<dbReference type="InterPro" id="IPR013216">
    <property type="entry name" value="Methyltransf_11"/>
</dbReference>
<dbReference type="Pfam" id="PF08241">
    <property type="entry name" value="Methyltransf_11"/>
    <property type="match status" value="1"/>
</dbReference>
<dbReference type="PANTHER" id="PTHR43667:SF2">
    <property type="entry name" value="FATTY ACID C-METHYL TRANSFERASE"/>
    <property type="match status" value="1"/>
</dbReference>
<sequence>MGLAVQDIPPVGEWENAVLPLVQKIVGNIPSGSQVLFVGSAHALSTIIQANASGLKVHAIDRSQEDIDFAQSFTTGNFQVVSTWDDYEPQERFDAVFGLHTLDDLGSLRTRSAIYRMADWLKRDGRLIVATALGGSSDGKSAQLLGLCQKAGLKMEKQVTHAPSATGTDQHVLFEFVKKEHYAIMGPYPLPESYRGPIELSEAAWKPFVERLNRDEFGFMLNVLGDNSKVLDVGSGYGKLPFELARRTGKAYSIEPNPDRNAIQEAKAREAGVEVAQGSAEKIPYPDAFFDATVAMWVMHYVDDLEQSLREMVRVTDRKAPGSKIVIVQGAPYNEVIGHINDSCMPLAASALPSHQGYLLHRAAEVFKDSGFGNISLHAVNSVCEFPEADLDERCRVAAEIIAGHWGLGEGNFGKMKESLMPQLKVHFAERPHGIGDQAAVLVARALAQ</sequence>
<dbReference type="PANTHER" id="PTHR43667">
    <property type="entry name" value="CYCLOPROPANE-FATTY-ACYL-PHOSPHOLIPID SYNTHASE"/>
    <property type="match status" value="1"/>
</dbReference>
<feature type="domain" description="Methyltransferase type 11" evidence="1">
    <location>
        <begin position="231"/>
        <end position="317"/>
    </location>
</feature>
<dbReference type="InterPro" id="IPR050723">
    <property type="entry name" value="CFA/CMAS"/>
</dbReference>
<evidence type="ECO:0000313" key="3">
    <source>
        <dbReference type="Proteomes" id="UP000799539"/>
    </source>
</evidence>
<proteinExistence type="predicted"/>
<dbReference type="SUPFAM" id="SSF53335">
    <property type="entry name" value="S-adenosyl-L-methionine-dependent methyltransferases"/>
    <property type="match status" value="2"/>
</dbReference>
<dbReference type="AlphaFoldDB" id="A0A6A6FFJ0"/>
<organism evidence="2 3">
    <name type="scientific">Cercospora zeae-maydis SCOH1-5</name>
    <dbReference type="NCBI Taxonomy" id="717836"/>
    <lineage>
        <taxon>Eukaryota</taxon>
        <taxon>Fungi</taxon>
        <taxon>Dikarya</taxon>
        <taxon>Ascomycota</taxon>
        <taxon>Pezizomycotina</taxon>
        <taxon>Dothideomycetes</taxon>
        <taxon>Dothideomycetidae</taxon>
        <taxon>Mycosphaerellales</taxon>
        <taxon>Mycosphaerellaceae</taxon>
        <taxon>Cercospora</taxon>
    </lineage>
</organism>
<dbReference type="Proteomes" id="UP000799539">
    <property type="component" value="Unassembled WGS sequence"/>
</dbReference>
<accession>A0A6A6FFJ0</accession>
<protein>
    <recommendedName>
        <fullName evidence="1">Methyltransferase type 11 domain-containing protein</fullName>
    </recommendedName>
</protein>